<organism evidence="2">
    <name type="scientific">Acidithiobacillus ferrivorans</name>
    <dbReference type="NCBI Taxonomy" id="160808"/>
    <lineage>
        <taxon>Bacteria</taxon>
        <taxon>Pseudomonadati</taxon>
        <taxon>Pseudomonadota</taxon>
        <taxon>Acidithiobacillia</taxon>
        <taxon>Acidithiobacillales</taxon>
        <taxon>Acidithiobacillaceae</taxon>
        <taxon>Acidithiobacillus</taxon>
    </lineage>
</organism>
<keyword evidence="1" id="KW-0812">Transmembrane</keyword>
<keyword evidence="1" id="KW-1133">Transmembrane helix</keyword>
<evidence type="ECO:0000313" key="4">
    <source>
        <dbReference type="Proteomes" id="UP000193925"/>
    </source>
</evidence>
<accession>A0A060UWA9</accession>
<protein>
    <submittedName>
        <fullName evidence="2">Uncharacterized protein</fullName>
    </submittedName>
</protein>
<sequence length="118" mass="13110">MSQSITSPMTGTRPVAATHSTSAHAGMLAHFFTPGTDFLIVATVVLLLLLLWMPVTREILKGIFGTLLMPVFSAIFLAIFHWTVKTGRTIVDAHLILFRNLFSSHKDIHPTLEDPKRK</sequence>
<evidence type="ECO:0000256" key="1">
    <source>
        <dbReference type="SAM" id="Phobius"/>
    </source>
</evidence>
<keyword evidence="1" id="KW-0472">Membrane</keyword>
<dbReference type="RefSeq" id="WP_226840571.1">
    <property type="nucleotide sequence ID" value="NZ_CCCS020000043.1"/>
</dbReference>
<gene>
    <name evidence="3" type="ORF">AFERRI_40102</name>
    <name evidence="2" type="ORF">AFERRI_480008</name>
</gene>
<reference evidence="2" key="2">
    <citation type="submission" date="2014-07" db="EMBL/GenBank/DDBJ databases">
        <title>Initial genome analysis of the psychrotolerant acidophile Acidithiobacillus ferrivorans CF27: insights into iron and sulfur oxidation pathways and into biofilm formation.</title>
        <authorList>
            <person name="Talla E."/>
            <person name="Hedrich S."/>
            <person name="Mangenot S."/>
            <person name="Ji B."/>
            <person name="Johnson D.B."/>
            <person name="Barbe V."/>
            <person name="Bonnefoy V."/>
        </authorList>
    </citation>
    <scope>NUCLEOTIDE SEQUENCE [LARGE SCALE GENOMIC DNA]</scope>
    <source>
        <strain evidence="2">CF27</strain>
    </source>
</reference>
<evidence type="ECO:0000313" key="3">
    <source>
        <dbReference type="EMBL" id="SMH66753.1"/>
    </source>
</evidence>
<keyword evidence="4" id="KW-1185">Reference proteome</keyword>
<evidence type="ECO:0000313" key="2">
    <source>
        <dbReference type="EMBL" id="CDQ11018.1"/>
    </source>
</evidence>
<name>A0A060UWA9_9PROT</name>
<dbReference type="EMBL" id="CCCS020000043">
    <property type="protein sequence ID" value="CDQ11018.1"/>
    <property type="molecule type" value="Genomic_DNA"/>
</dbReference>
<proteinExistence type="predicted"/>
<dbReference type="Proteomes" id="UP000193925">
    <property type="component" value="Chromosome AFERRI"/>
</dbReference>
<feature type="transmembrane region" description="Helical" evidence="1">
    <location>
        <begin position="62"/>
        <end position="82"/>
    </location>
</feature>
<dbReference type="EMBL" id="LT841305">
    <property type="protein sequence ID" value="SMH66753.1"/>
    <property type="molecule type" value="Genomic_DNA"/>
</dbReference>
<reference evidence="3 4" key="3">
    <citation type="submission" date="2017-03" db="EMBL/GenBank/DDBJ databases">
        <authorList>
            <person name="Regsiter A."/>
            <person name="William W."/>
        </authorList>
    </citation>
    <scope>NUCLEOTIDE SEQUENCE [LARGE SCALE GENOMIC DNA]</scope>
    <source>
        <strain evidence="3">PRJEB5721</strain>
    </source>
</reference>
<feature type="transmembrane region" description="Helical" evidence="1">
    <location>
        <begin position="38"/>
        <end position="55"/>
    </location>
</feature>
<reference evidence="2" key="1">
    <citation type="submission" date="2014-03" db="EMBL/GenBank/DDBJ databases">
        <authorList>
            <person name="Genoscope - CEA"/>
        </authorList>
    </citation>
    <scope>NUCLEOTIDE SEQUENCE [LARGE SCALE GENOMIC DNA]</scope>
    <source>
        <strain evidence="2">CF27</strain>
    </source>
</reference>
<dbReference type="AlphaFoldDB" id="A0A060UWA9"/>